<dbReference type="Proteomes" id="UP000320948">
    <property type="component" value="Unassembled WGS sequence"/>
</dbReference>
<protein>
    <submittedName>
        <fullName evidence="5">MerR family transcriptional regulator</fullName>
    </submittedName>
</protein>
<dbReference type="GO" id="GO:0003677">
    <property type="term" value="F:DNA binding"/>
    <property type="evidence" value="ECO:0007669"/>
    <property type="project" value="UniProtKB-KW"/>
</dbReference>
<dbReference type="InterPro" id="IPR015358">
    <property type="entry name" value="Tscrpt_reg_MerR_DNA-bd"/>
</dbReference>
<comment type="caution">
    <text evidence="5">The sequence shown here is derived from an EMBL/GenBank/DDBJ whole genome shotgun (WGS) entry which is preliminary data.</text>
</comment>
<dbReference type="Pfam" id="PF09278">
    <property type="entry name" value="MerR-DNA-bind"/>
    <property type="match status" value="1"/>
</dbReference>
<dbReference type="CDD" id="cd04785">
    <property type="entry name" value="HTH_CadR-PbrR-like"/>
    <property type="match status" value="1"/>
</dbReference>
<dbReference type="Pfam" id="PF00376">
    <property type="entry name" value="MerR"/>
    <property type="match status" value="1"/>
</dbReference>
<keyword evidence="3" id="KW-0804">Transcription</keyword>
<keyword evidence="2" id="KW-0238">DNA-binding</keyword>
<dbReference type="InterPro" id="IPR047057">
    <property type="entry name" value="MerR_fam"/>
</dbReference>
<reference evidence="5 6" key="1">
    <citation type="journal article" date="2017" name="Nat. Commun.">
        <title>In situ click chemistry generation of cyclooxygenase-2 inhibitors.</title>
        <authorList>
            <person name="Bhardwaj A."/>
            <person name="Kaur J."/>
            <person name="Wuest M."/>
            <person name="Wuest F."/>
        </authorList>
    </citation>
    <scope>NUCLEOTIDE SEQUENCE [LARGE SCALE GENOMIC DNA]</scope>
    <source>
        <strain evidence="5">S2_018_000_R2_106</strain>
    </source>
</reference>
<dbReference type="Gene3D" id="1.10.1660.10">
    <property type="match status" value="1"/>
</dbReference>
<name>A0A6N4RD74_BLAVI</name>
<dbReference type="PANTHER" id="PTHR30204:SF94">
    <property type="entry name" value="HEAVY METAL-DEPENDENT TRANSCRIPTIONAL REGULATOR HI_0293-RELATED"/>
    <property type="match status" value="1"/>
</dbReference>
<dbReference type="PANTHER" id="PTHR30204">
    <property type="entry name" value="REDOX-CYCLING DRUG-SENSING TRANSCRIPTIONAL ACTIVATOR SOXR"/>
    <property type="match status" value="1"/>
</dbReference>
<dbReference type="GO" id="GO:0003700">
    <property type="term" value="F:DNA-binding transcription factor activity"/>
    <property type="evidence" value="ECO:0007669"/>
    <property type="project" value="InterPro"/>
</dbReference>
<dbReference type="EMBL" id="VAFM01000001">
    <property type="protein sequence ID" value="TKW61088.1"/>
    <property type="molecule type" value="Genomic_DNA"/>
</dbReference>
<evidence type="ECO:0000256" key="2">
    <source>
        <dbReference type="ARBA" id="ARBA00023125"/>
    </source>
</evidence>
<evidence type="ECO:0000313" key="5">
    <source>
        <dbReference type="EMBL" id="TKW61088.1"/>
    </source>
</evidence>
<dbReference type="InterPro" id="IPR000551">
    <property type="entry name" value="MerR-type_HTH_dom"/>
</dbReference>
<sequence length="131" mass="14993">MTTFTIGELSKATGTKVPTIRFYEGIGLLPEVPRTESNRRIYNEEVLKRLRFIRHARELGFELEAIRTMLAMQEQPEASCENVDALARTHLGEVESRIHRLTAMKEELERMISQHSHGSVADCRIIETLAN</sequence>
<dbReference type="AlphaFoldDB" id="A0A6N4RD74"/>
<evidence type="ECO:0000256" key="1">
    <source>
        <dbReference type="ARBA" id="ARBA00023015"/>
    </source>
</evidence>
<dbReference type="SUPFAM" id="SSF46955">
    <property type="entry name" value="Putative DNA-binding domain"/>
    <property type="match status" value="1"/>
</dbReference>
<dbReference type="SMART" id="SM00422">
    <property type="entry name" value="HTH_MERR"/>
    <property type="match status" value="1"/>
</dbReference>
<evidence type="ECO:0000313" key="6">
    <source>
        <dbReference type="Proteomes" id="UP000320948"/>
    </source>
</evidence>
<dbReference type="PRINTS" id="PR00040">
    <property type="entry name" value="HTHMERR"/>
</dbReference>
<organism evidence="5 6">
    <name type="scientific">Blastochloris viridis</name>
    <name type="common">Rhodopseudomonas viridis</name>
    <dbReference type="NCBI Taxonomy" id="1079"/>
    <lineage>
        <taxon>Bacteria</taxon>
        <taxon>Pseudomonadati</taxon>
        <taxon>Pseudomonadota</taxon>
        <taxon>Alphaproteobacteria</taxon>
        <taxon>Hyphomicrobiales</taxon>
        <taxon>Blastochloridaceae</taxon>
        <taxon>Blastochloris</taxon>
    </lineage>
</organism>
<accession>A0A6N4RD74</accession>
<gene>
    <name evidence="5" type="ORF">DI628_00200</name>
</gene>
<evidence type="ECO:0000259" key="4">
    <source>
        <dbReference type="PROSITE" id="PS50937"/>
    </source>
</evidence>
<proteinExistence type="predicted"/>
<evidence type="ECO:0000256" key="3">
    <source>
        <dbReference type="ARBA" id="ARBA00023163"/>
    </source>
</evidence>
<dbReference type="InterPro" id="IPR009061">
    <property type="entry name" value="DNA-bd_dom_put_sf"/>
</dbReference>
<keyword evidence="1" id="KW-0805">Transcription regulation</keyword>
<feature type="domain" description="HTH merR-type" evidence="4">
    <location>
        <begin position="3"/>
        <end position="72"/>
    </location>
</feature>
<dbReference type="PROSITE" id="PS50937">
    <property type="entry name" value="HTH_MERR_2"/>
    <property type="match status" value="1"/>
</dbReference>